<proteinExistence type="predicted"/>
<reference evidence="1" key="1">
    <citation type="submission" date="2018-06" db="EMBL/GenBank/DDBJ databases">
        <authorList>
            <person name="Zhirakovskaya E."/>
        </authorList>
    </citation>
    <scope>NUCLEOTIDE SEQUENCE</scope>
</reference>
<evidence type="ECO:0008006" key="2">
    <source>
        <dbReference type="Google" id="ProtNLM"/>
    </source>
</evidence>
<gene>
    <name evidence="1" type="ORF">MNBD_GAMMA09-2066</name>
</gene>
<evidence type="ECO:0000313" key="1">
    <source>
        <dbReference type="EMBL" id="VAW68651.1"/>
    </source>
</evidence>
<accession>A0A3B0XM56</accession>
<organism evidence="1">
    <name type="scientific">hydrothermal vent metagenome</name>
    <dbReference type="NCBI Taxonomy" id="652676"/>
    <lineage>
        <taxon>unclassified sequences</taxon>
        <taxon>metagenomes</taxon>
        <taxon>ecological metagenomes</taxon>
    </lineage>
</organism>
<protein>
    <recommendedName>
        <fullName evidence="2">Antitoxin Xre/MbcA/ParS-like toxin-binding domain-containing protein</fullName>
    </recommendedName>
</protein>
<name>A0A3B0XM56_9ZZZZ</name>
<dbReference type="AlphaFoldDB" id="A0A3B0XM56"/>
<sequence length="123" mass="14282">MHLIRLQDVNQSEKKLTLAVLQITQMLGIYHAELARILHLQCADIGELSNSRQNIEAGTDAWRSGVEYIELYEALYRRYDGNEIQIHHWLRKKSKGMPLAPLYMMVDELEITTVLELLKGYPD</sequence>
<dbReference type="EMBL" id="UOFI01000135">
    <property type="protein sequence ID" value="VAW68651.1"/>
    <property type="molecule type" value="Genomic_DNA"/>
</dbReference>